<comment type="similarity">
    <text evidence="2">Belongs to the SusD family.</text>
</comment>
<gene>
    <name evidence="8" type="ORF">C5749_05255</name>
</gene>
<evidence type="ECO:0000256" key="2">
    <source>
        <dbReference type="ARBA" id="ARBA00006275"/>
    </source>
</evidence>
<feature type="domain" description="SusD-like N-terminal" evidence="7">
    <location>
        <begin position="94"/>
        <end position="205"/>
    </location>
</feature>
<name>A0A2S9JVZ8_9SPHI</name>
<dbReference type="InterPro" id="IPR011990">
    <property type="entry name" value="TPR-like_helical_dom_sf"/>
</dbReference>
<evidence type="ECO:0000313" key="8">
    <source>
        <dbReference type="EMBL" id="PRD57452.1"/>
    </source>
</evidence>
<evidence type="ECO:0000256" key="5">
    <source>
        <dbReference type="ARBA" id="ARBA00023237"/>
    </source>
</evidence>
<dbReference type="GO" id="GO:0009279">
    <property type="term" value="C:cell outer membrane"/>
    <property type="evidence" value="ECO:0007669"/>
    <property type="project" value="UniProtKB-SubCell"/>
</dbReference>
<comment type="subcellular location">
    <subcellularLocation>
        <location evidence="1">Cell outer membrane</location>
    </subcellularLocation>
</comment>
<evidence type="ECO:0000256" key="1">
    <source>
        <dbReference type="ARBA" id="ARBA00004442"/>
    </source>
</evidence>
<keyword evidence="9" id="KW-1185">Reference proteome</keyword>
<keyword evidence="4" id="KW-0472">Membrane</keyword>
<evidence type="ECO:0000313" key="9">
    <source>
        <dbReference type="Proteomes" id="UP000238642"/>
    </source>
</evidence>
<keyword evidence="5" id="KW-0998">Cell outer membrane</keyword>
<organism evidence="8 9">
    <name type="scientific">Sphingobacterium gobiense</name>
    <dbReference type="NCBI Taxonomy" id="1382456"/>
    <lineage>
        <taxon>Bacteria</taxon>
        <taxon>Pseudomonadati</taxon>
        <taxon>Bacteroidota</taxon>
        <taxon>Sphingobacteriia</taxon>
        <taxon>Sphingobacteriales</taxon>
        <taxon>Sphingobacteriaceae</taxon>
        <taxon>Sphingobacterium</taxon>
    </lineage>
</organism>
<accession>A0A2S9JVZ8</accession>
<dbReference type="EMBL" id="PVBS01000001">
    <property type="protein sequence ID" value="PRD57452.1"/>
    <property type="molecule type" value="Genomic_DNA"/>
</dbReference>
<evidence type="ECO:0000259" key="6">
    <source>
        <dbReference type="Pfam" id="PF07980"/>
    </source>
</evidence>
<evidence type="ECO:0000256" key="4">
    <source>
        <dbReference type="ARBA" id="ARBA00023136"/>
    </source>
</evidence>
<reference evidence="8 9" key="1">
    <citation type="submission" date="2018-02" db="EMBL/GenBank/DDBJ databases">
        <title>The draft genome of Sphingobacterium gobiense H7.</title>
        <authorList>
            <person name="Li L."/>
            <person name="Liu L."/>
            <person name="Zhang X."/>
            <person name="Wang T."/>
            <person name="Liang L."/>
        </authorList>
    </citation>
    <scope>NUCLEOTIDE SEQUENCE [LARGE SCALE GENOMIC DNA]</scope>
    <source>
        <strain evidence="8 9">ACCC 05757</strain>
    </source>
</reference>
<dbReference type="InterPro" id="IPR012944">
    <property type="entry name" value="SusD_RagB_dom"/>
</dbReference>
<dbReference type="OrthoDB" id="608091at2"/>
<dbReference type="Pfam" id="PF07980">
    <property type="entry name" value="SusD_RagB"/>
    <property type="match status" value="1"/>
</dbReference>
<sequence>MKAFFIATIISVSSCNSYLDIVPDNVAVLEHAFNMRSTAERYLFTCYSWMPPHASLTSNPAFMGSDEFWIREQFVDFSAPASNIVRGNQNIVNPFNNSWDGGNGGTNLFMGIRDCNIFLENIDRVPDLGEDERNRWIAEVKFLKAYYHFWLVRMYGPIPLMRENIPVSATVDEVQIPRDPVDECFDYIIGLIDEGMESLPALLDSEITELGRITQPIAKSIKAYILVTAASPLFNGNSSYQGYTNHDGTALFNTTYDADKWRKAVTACQEAVEQCHAAGRELYRFNPGIVVFPLSPEIQIQMDLRNAVVERWNREIIWGDPNSMAGGGTSGIQSQAMVRGLTAATVEVVSTRGNLAPPLHIVEMFYSENGVPITEDKTWTYSDRFQLETATAIDKYHIKEGYTTAKINYRREHRYYAYLGFDGGIWYGHGLFDDNNTNYLQAKVGQFASMVSSNSYSNTGYWTKKLVHYQNIIEAPNRYTVEAYPWPVMRLADLYLLYAEALNEAQGPSSDALNWINLVRERAGLESVENSWSQYSTQPSKYTSQEGLRDIIRRERMIELAFEGKRFWDIRRWKIGETVLNRTISGWDIAQKEAENYYRQRALYQTTFRFRDYFWPLQEQTLLVNRALVQSPGW</sequence>
<proteinExistence type="inferred from homology"/>
<dbReference type="Pfam" id="PF14322">
    <property type="entry name" value="SusD-like_3"/>
    <property type="match status" value="1"/>
</dbReference>
<dbReference type="AlphaFoldDB" id="A0A2S9JVZ8"/>
<keyword evidence="3" id="KW-0732">Signal</keyword>
<protein>
    <submittedName>
        <fullName evidence="8">RagB/SusD family nutrient uptake outer membrane protein</fullName>
    </submittedName>
</protein>
<dbReference type="SUPFAM" id="SSF48452">
    <property type="entry name" value="TPR-like"/>
    <property type="match status" value="1"/>
</dbReference>
<feature type="domain" description="RagB/SusD" evidence="6">
    <location>
        <begin position="315"/>
        <end position="634"/>
    </location>
</feature>
<dbReference type="PROSITE" id="PS51257">
    <property type="entry name" value="PROKAR_LIPOPROTEIN"/>
    <property type="match status" value="1"/>
</dbReference>
<dbReference type="InterPro" id="IPR033985">
    <property type="entry name" value="SusD-like_N"/>
</dbReference>
<comment type="caution">
    <text evidence="8">The sequence shown here is derived from an EMBL/GenBank/DDBJ whole genome shotgun (WGS) entry which is preliminary data.</text>
</comment>
<evidence type="ECO:0000256" key="3">
    <source>
        <dbReference type="ARBA" id="ARBA00022729"/>
    </source>
</evidence>
<dbReference type="Proteomes" id="UP000238642">
    <property type="component" value="Unassembled WGS sequence"/>
</dbReference>
<evidence type="ECO:0000259" key="7">
    <source>
        <dbReference type="Pfam" id="PF14322"/>
    </source>
</evidence>
<dbReference type="Gene3D" id="1.25.40.390">
    <property type="match status" value="1"/>
</dbReference>